<dbReference type="SUPFAM" id="SSF56204">
    <property type="entry name" value="Hect, E3 ligase catalytic domain"/>
    <property type="match status" value="1"/>
</dbReference>
<evidence type="ECO:0000256" key="7">
    <source>
        <dbReference type="ARBA" id="ARBA00022843"/>
    </source>
</evidence>
<dbReference type="Gene3D" id="3.30.2410.10">
    <property type="entry name" value="Hect, E3 ligase catalytic domain"/>
    <property type="match status" value="1"/>
</dbReference>
<dbReference type="GO" id="GO:0000209">
    <property type="term" value="P:protein polyubiquitination"/>
    <property type="evidence" value="ECO:0007669"/>
    <property type="project" value="InterPro"/>
</dbReference>
<evidence type="ECO:0000256" key="11">
    <source>
        <dbReference type="ARBA" id="ARBA00077269"/>
    </source>
</evidence>
<dbReference type="InterPro" id="IPR035983">
    <property type="entry name" value="Hect_E3_ubiquitin_ligase"/>
</dbReference>
<name>A0A7R8ZHZ9_9CRUS</name>
<dbReference type="GO" id="GO:0070939">
    <property type="term" value="C:Dsl1/NZR complex"/>
    <property type="evidence" value="ECO:0007669"/>
    <property type="project" value="InterPro"/>
</dbReference>
<keyword evidence="4" id="KW-1017">Isopeptide bond</keyword>
<keyword evidence="6" id="KW-0833">Ubl conjugation pathway</keyword>
<dbReference type="EMBL" id="OB660027">
    <property type="protein sequence ID" value="CAD7222106.1"/>
    <property type="molecule type" value="Genomic_DNA"/>
</dbReference>
<proteinExistence type="inferred from homology"/>
<dbReference type="Pfam" id="PF04437">
    <property type="entry name" value="RINT1_TIP1"/>
    <property type="match status" value="1"/>
</dbReference>
<protein>
    <recommendedName>
        <fullName evidence="10">Ubiquitin-protein ligase E3C</fullName>
        <ecNumber evidence="3">2.3.2.26</ecNumber>
    </recommendedName>
    <alternativeName>
        <fullName evidence="11">HECT-type ubiquitin transferase E3C</fullName>
    </alternativeName>
    <alternativeName>
        <fullName evidence="12">RTA-associated ubiquitin ligase</fullName>
    </alternativeName>
</protein>
<dbReference type="GO" id="GO:0006888">
    <property type="term" value="P:endoplasmic reticulum to Golgi vesicle-mediated transport"/>
    <property type="evidence" value="ECO:0007669"/>
    <property type="project" value="InterPro"/>
</dbReference>
<reference evidence="13" key="1">
    <citation type="submission" date="2020-11" db="EMBL/GenBank/DDBJ databases">
        <authorList>
            <person name="Tran Van P."/>
        </authorList>
    </citation>
    <scope>NUCLEOTIDE SEQUENCE</scope>
</reference>
<dbReference type="PANTHER" id="PTHR45700">
    <property type="entry name" value="UBIQUITIN-PROTEIN LIGASE E3C"/>
    <property type="match status" value="1"/>
</dbReference>
<comment type="similarity">
    <text evidence="8">Belongs to the UBE3C family.</text>
</comment>
<evidence type="ECO:0000313" key="13">
    <source>
        <dbReference type="EMBL" id="CAD7222106.1"/>
    </source>
</evidence>
<dbReference type="Gene3D" id="3.90.1750.10">
    <property type="entry name" value="Hect, E3 ligase catalytic domains"/>
    <property type="match status" value="1"/>
</dbReference>
<comment type="pathway">
    <text evidence="2">Protein modification; protein ubiquitination.</text>
</comment>
<dbReference type="PROSITE" id="PS50096">
    <property type="entry name" value="IQ"/>
    <property type="match status" value="1"/>
</dbReference>
<keyword evidence="5" id="KW-0808">Transferase</keyword>
<evidence type="ECO:0000256" key="6">
    <source>
        <dbReference type="ARBA" id="ARBA00022786"/>
    </source>
</evidence>
<gene>
    <name evidence="13" type="ORF">CTOB1V02_LOCUS123</name>
</gene>
<dbReference type="GO" id="GO:0061630">
    <property type="term" value="F:ubiquitin protein ligase activity"/>
    <property type="evidence" value="ECO:0007669"/>
    <property type="project" value="UniProtKB-EC"/>
</dbReference>
<evidence type="ECO:0000256" key="2">
    <source>
        <dbReference type="ARBA" id="ARBA00004906"/>
    </source>
</evidence>
<accession>A0A7R8ZHZ9</accession>
<dbReference type="Gene3D" id="1.20.58.670">
    <property type="entry name" value="Dsl1p vesicle tethering complex, Tip20p subunit, domain D"/>
    <property type="match status" value="1"/>
</dbReference>
<dbReference type="PANTHER" id="PTHR45700:SF2">
    <property type="entry name" value="UBIQUITIN-PROTEIN LIGASE E3C"/>
    <property type="match status" value="1"/>
</dbReference>
<dbReference type="GO" id="GO:0009966">
    <property type="term" value="P:regulation of signal transduction"/>
    <property type="evidence" value="ECO:0007669"/>
    <property type="project" value="UniProtKB-ARBA"/>
</dbReference>
<evidence type="ECO:0000256" key="5">
    <source>
        <dbReference type="ARBA" id="ARBA00022679"/>
    </source>
</evidence>
<dbReference type="InterPro" id="IPR044611">
    <property type="entry name" value="E3A/B/C-like"/>
</dbReference>
<comment type="subunit">
    <text evidence="9">Interacts with 26S proteasomes. Interacts (via the HECT domain) with UBE2D1 and, less efficiently, with UBE2L3.</text>
</comment>
<dbReference type="FunFam" id="3.30.2160.10:FF:000002">
    <property type="entry name" value="Putative Ubiquitin-protein ligase E3C"/>
    <property type="match status" value="1"/>
</dbReference>
<keyword evidence="7" id="KW-0832">Ubl conjugation</keyword>
<dbReference type="InterPro" id="IPR042044">
    <property type="entry name" value="EXOC6PINT-1/Sec15/Tip20_C_dom2"/>
</dbReference>
<organism evidence="13">
    <name type="scientific">Cyprideis torosa</name>
    <dbReference type="NCBI Taxonomy" id="163714"/>
    <lineage>
        <taxon>Eukaryota</taxon>
        <taxon>Metazoa</taxon>
        <taxon>Ecdysozoa</taxon>
        <taxon>Arthropoda</taxon>
        <taxon>Crustacea</taxon>
        <taxon>Oligostraca</taxon>
        <taxon>Ostracoda</taxon>
        <taxon>Podocopa</taxon>
        <taxon>Podocopida</taxon>
        <taxon>Cytherocopina</taxon>
        <taxon>Cytheroidea</taxon>
        <taxon>Cytherideidae</taxon>
        <taxon>Cyprideis</taxon>
    </lineage>
</organism>
<dbReference type="GO" id="GO:0006511">
    <property type="term" value="P:ubiquitin-dependent protein catabolic process"/>
    <property type="evidence" value="ECO:0007669"/>
    <property type="project" value="TreeGrafter"/>
</dbReference>
<dbReference type="InterPro" id="IPR007528">
    <property type="entry name" value="RINT1_Tip20"/>
</dbReference>
<dbReference type="PROSITE" id="PS50237">
    <property type="entry name" value="HECT"/>
    <property type="match status" value="1"/>
</dbReference>
<evidence type="ECO:0000256" key="9">
    <source>
        <dbReference type="ARBA" id="ARBA00063372"/>
    </source>
</evidence>
<evidence type="ECO:0000256" key="4">
    <source>
        <dbReference type="ARBA" id="ARBA00022499"/>
    </source>
</evidence>
<dbReference type="InterPro" id="IPR000569">
    <property type="entry name" value="HECT_dom"/>
</dbReference>
<dbReference type="PROSITE" id="PS51386">
    <property type="entry name" value="RINT1_TIP20"/>
    <property type="match status" value="1"/>
</dbReference>
<comment type="catalytic activity">
    <reaction evidence="1">
        <text>S-ubiquitinyl-[E2 ubiquitin-conjugating enzyme]-L-cysteine + [acceptor protein]-L-lysine = [E2 ubiquitin-conjugating enzyme]-L-cysteine + N(6)-ubiquitinyl-[acceptor protein]-L-lysine.</text>
        <dbReference type="EC" id="2.3.2.26"/>
    </reaction>
</comment>
<dbReference type="OrthoDB" id="8068875at2759"/>
<dbReference type="Gene3D" id="3.30.2160.10">
    <property type="entry name" value="Hect, E3 ligase catalytic domain"/>
    <property type="match status" value="1"/>
</dbReference>
<dbReference type="Pfam" id="PF00632">
    <property type="entry name" value="HECT"/>
    <property type="match status" value="1"/>
</dbReference>
<dbReference type="GO" id="GO:0006890">
    <property type="term" value="P:retrograde vesicle-mediated transport, Golgi to endoplasmic reticulum"/>
    <property type="evidence" value="ECO:0007669"/>
    <property type="project" value="InterPro"/>
</dbReference>
<evidence type="ECO:0000256" key="10">
    <source>
        <dbReference type="ARBA" id="ARBA00067506"/>
    </source>
</evidence>
<dbReference type="EC" id="2.3.2.26" evidence="3"/>
<evidence type="ECO:0000256" key="3">
    <source>
        <dbReference type="ARBA" id="ARBA00012485"/>
    </source>
</evidence>
<evidence type="ECO:0000256" key="12">
    <source>
        <dbReference type="ARBA" id="ARBA00081642"/>
    </source>
</evidence>
<dbReference type="FunFam" id="3.30.2410.10:FF:000011">
    <property type="entry name" value="Putative Ubiquitin-protein ligase E3C"/>
    <property type="match status" value="1"/>
</dbReference>
<evidence type="ECO:0000256" key="8">
    <source>
        <dbReference type="ARBA" id="ARBA00061050"/>
    </source>
</evidence>
<evidence type="ECO:0000256" key="1">
    <source>
        <dbReference type="ARBA" id="ARBA00000885"/>
    </source>
</evidence>
<sequence>MDLEQLPPLNLSLEFMSGLVMLVVEKLNGDLPELTQDGQFAHTLDELLIFDRELHSRFDYPVGEAGPLSVLSQAHFFQRMLDMEKRRTAERIDGFFLSPSAWKPLSVAKDEEYRATECGYNFYQVIQIIEERCHSFLQPGHRLQFVEFILDLLDEFRVRLLQVLKTERDQPLSETAVGILNSTDFFLSMMENWNDLPFYVQMMFFRKQVHGTSESDNEAKEELLEGLFDAQITLYKHVRDDLLSSLVRRVVGELKHQSKSYLSDKWFSMLPHSPLIPASLTASAVGMFACLQNHLCDLNKRLNPSLFKSALRSISSLIEEHLLNDLILDNHFNDGGAAQLKFDVEKNLIPIFGEYSEVPDRGFRQLKEAINLLNLPFGSATLLQDALENPESKATDIDLEEFGVKRLKHHVVSKVLRSRLSLHKNDRLRECSALKISAVLRGWLCRIRTGRELRLRFDTTRHEVKRNPGVLQDPGKLGKIIEALLLMNNRGDNDHERVEWLGQQLVVSHSFVREWMTSSPIWHSRIRRLILISLQNTCTTPGASLRIPLRLLEIYGDSKVTHFLIQHGYFRLLSELFQRVCPDDVLSPAAGSVIDCFLSPLLQSQSERRERGELLWSMWLELTRHHSSSSLGQFLLPRVASSLSSDSVDILVDLVHTWASGLISDPSIRPEDPVTVLSHFLVLTEKRFQANFEATSPPPLLPYLLVLYLLLKAIPVPSPEDMSPPLERLNAVPHVELIRQAVTHGSEENMTIALARVTAEVFRLGGERAVPLNRILFTLAFNGAFLSSLWSYLSSARAQPSPFSPSGAPLMKTLSNGIPLASHLREEFLPPLTLFCALLNQLISTLHDSEVLDPKGSSTMPFSVPSLIRLSSSLIDLCLGLLDLSHPVLQDQTYLTCFHRAAELLRQLHIRDSRKPFCPPSHWLSNRVLLPQSVPTNFWPVGQEEEDSPVALKTSDVRFRVILEEIPFTVPFMDRVLFLQASMENERVESQRDAFIHDVPFINIRRNYIYEDAFEKLSPDNEPNLRKKLRIHMMNAQGLDEAGVDGGGVFREFLSELIQSIFNPNRGLFCATGDNTHYPNPEAPLLFPDFSKHYYFAGRMLGKAIFEGLLIELPLAPFFISKLLGRDGQNVDVLHLETMDPDLYKNLLSLRSMPAEQVEDLGLDFTVTLEQYGANKTVELKSGGASIPVTAENRIEYIHQVADFKLNRQLKYQCQAFASGISNVIPMPYLRLFNPTEFQTLISGARVPIDMSDLRANTVYASGYTADHPVILAFWEIVQAFDETQKRALLKFVTSCSRPPLLGFKELYPAFCIQSAGQEDRLPTASTCMHLLKLPEIRNRVMLKERLLYAIESGAGFELS</sequence>
<dbReference type="FunFam" id="3.90.1750.10:FF:000014">
    <property type="entry name" value="Putative Ubiquitin-protein ligase E3C"/>
    <property type="match status" value="1"/>
</dbReference>
<dbReference type="SMART" id="SM00119">
    <property type="entry name" value="HECTc"/>
    <property type="match status" value="1"/>
</dbReference>
<dbReference type="CDD" id="cd00078">
    <property type="entry name" value="HECTc"/>
    <property type="match status" value="1"/>
</dbReference>